<dbReference type="Gramene" id="OGLUM03G12930.5">
    <property type="protein sequence ID" value="OGLUM03G12930.5"/>
    <property type="gene ID" value="OGLUM03G12930"/>
</dbReference>
<protein>
    <submittedName>
        <fullName evidence="2">Uncharacterized protein</fullName>
    </submittedName>
</protein>
<dbReference type="AlphaFoldDB" id="A0A0D9Z5J8"/>
<feature type="region of interest" description="Disordered" evidence="1">
    <location>
        <begin position="158"/>
        <end position="183"/>
    </location>
</feature>
<dbReference type="EnsemblPlants" id="OGLUM03G12930.5">
    <property type="protein sequence ID" value="OGLUM03G12930.5"/>
    <property type="gene ID" value="OGLUM03G12930"/>
</dbReference>
<name>A0A0D9Z5J8_9ORYZ</name>
<feature type="compositionally biased region" description="Basic residues" evidence="1">
    <location>
        <begin position="8"/>
        <end position="22"/>
    </location>
</feature>
<feature type="compositionally biased region" description="Basic and acidic residues" evidence="1">
    <location>
        <begin position="23"/>
        <end position="36"/>
    </location>
</feature>
<dbReference type="Proteomes" id="UP000026961">
    <property type="component" value="Chromosome 3"/>
</dbReference>
<dbReference type="HOGENOM" id="CLU_1099957_0_0_1"/>
<sequence>MDSSTSRRGGRAKVRKRIALQRRGREGRKSGEEEGKQGISQCRRAWWEGGGRGRIGSSWRVAVARHHPHPAPRAAALAFITPPPRRARLGERAGRRLSSSAHTGAASGADLSALGFVQATTTTVDGGDDGMVEDPSKAGSPVPIAAVRSGAIYRFKTLGGGGGEDGSSTTVTSTLIGSSQSNDTRLLDDDEAELLATSLTLLPSPPSAPPTFLPSTETSGLQHNARQCLAMMVMKKKMREGRNLRRPQRRPES</sequence>
<feature type="region of interest" description="Disordered" evidence="1">
    <location>
        <begin position="1"/>
        <end position="40"/>
    </location>
</feature>
<evidence type="ECO:0000313" key="2">
    <source>
        <dbReference type="EnsemblPlants" id="OGLUM03G12930.5"/>
    </source>
</evidence>
<organism evidence="2">
    <name type="scientific">Oryza glumipatula</name>
    <dbReference type="NCBI Taxonomy" id="40148"/>
    <lineage>
        <taxon>Eukaryota</taxon>
        <taxon>Viridiplantae</taxon>
        <taxon>Streptophyta</taxon>
        <taxon>Embryophyta</taxon>
        <taxon>Tracheophyta</taxon>
        <taxon>Spermatophyta</taxon>
        <taxon>Magnoliopsida</taxon>
        <taxon>Liliopsida</taxon>
        <taxon>Poales</taxon>
        <taxon>Poaceae</taxon>
        <taxon>BOP clade</taxon>
        <taxon>Oryzoideae</taxon>
        <taxon>Oryzeae</taxon>
        <taxon>Oryzinae</taxon>
        <taxon>Oryza</taxon>
    </lineage>
</organism>
<accession>A0A0D9Z5J8</accession>
<keyword evidence="3" id="KW-1185">Reference proteome</keyword>
<evidence type="ECO:0000313" key="3">
    <source>
        <dbReference type="Proteomes" id="UP000026961"/>
    </source>
</evidence>
<proteinExistence type="predicted"/>
<evidence type="ECO:0000256" key="1">
    <source>
        <dbReference type="SAM" id="MobiDB-lite"/>
    </source>
</evidence>
<reference evidence="2" key="1">
    <citation type="submission" date="2015-04" db="UniProtKB">
        <authorList>
            <consortium name="EnsemblPlants"/>
        </authorList>
    </citation>
    <scope>IDENTIFICATION</scope>
</reference>
<reference evidence="2" key="2">
    <citation type="submission" date="2018-05" db="EMBL/GenBank/DDBJ databases">
        <title>OgluRS3 (Oryza glumaepatula Reference Sequence Version 3).</title>
        <authorList>
            <person name="Zhang J."/>
            <person name="Kudrna D."/>
            <person name="Lee S."/>
            <person name="Talag J."/>
            <person name="Welchert J."/>
            <person name="Wing R.A."/>
        </authorList>
    </citation>
    <scope>NUCLEOTIDE SEQUENCE [LARGE SCALE GENOMIC DNA]</scope>
</reference>